<evidence type="ECO:0000259" key="4">
    <source>
        <dbReference type="Pfam" id="PF04153"/>
    </source>
</evidence>
<dbReference type="GO" id="GO:2000036">
    <property type="term" value="P:regulation of stem cell population maintenance"/>
    <property type="evidence" value="ECO:0007669"/>
    <property type="project" value="UniProtKB-ARBA"/>
</dbReference>
<protein>
    <submittedName>
        <fullName evidence="5">CCR4-NOT transcription complex subunit 2</fullName>
    </submittedName>
</protein>
<dbReference type="Gene3D" id="2.30.30.1020">
    <property type="entry name" value="CCR4-NOT complex subunit 2/3/5, C-terminal domain"/>
    <property type="match status" value="1"/>
</dbReference>
<evidence type="ECO:0000256" key="3">
    <source>
        <dbReference type="ARBA" id="ARBA00023163"/>
    </source>
</evidence>
<organism evidence="5">
    <name type="scientific">Aceria tosichella</name>
    <name type="common">wheat curl mite</name>
    <dbReference type="NCBI Taxonomy" id="561515"/>
    <lineage>
        <taxon>Eukaryota</taxon>
        <taxon>Metazoa</taxon>
        <taxon>Ecdysozoa</taxon>
        <taxon>Arthropoda</taxon>
        <taxon>Chelicerata</taxon>
        <taxon>Arachnida</taxon>
        <taxon>Acari</taxon>
        <taxon>Acariformes</taxon>
        <taxon>Trombidiformes</taxon>
        <taxon>Prostigmata</taxon>
        <taxon>Eupodina</taxon>
        <taxon>Eriophyoidea</taxon>
        <taxon>Eriophyidae</taxon>
        <taxon>Eriophyinae</taxon>
        <taxon>Aceriini</taxon>
        <taxon>Aceria</taxon>
    </lineage>
</organism>
<dbReference type="GO" id="GO:0030015">
    <property type="term" value="C:CCR4-NOT core complex"/>
    <property type="evidence" value="ECO:0007669"/>
    <property type="project" value="InterPro"/>
</dbReference>
<dbReference type="PANTHER" id="PTHR23326">
    <property type="entry name" value="CCR4 NOT-RELATED"/>
    <property type="match status" value="1"/>
</dbReference>
<keyword evidence="3" id="KW-0804">Transcription</keyword>
<evidence type="ECO:0000256" key="1">
    <source>
        <dbReference type="ARBA" id="ARBA00007682"/>
    </source>
</evidence>
<dbReference type="Pfam" id="PF04153">
    <property type="entry name" value="NOT2_3_5_C"/>
    <property type="match status" value="1"/>
</dbReference>
<sequence length="185" mass="21629">MNKEFSEISTSDGQFGMFGLLCFLNYAEKNPNLASVTFGTDLTALGLNLTATEKLYPHFAGPWSNRTLSVHEIDYPVPPEYLISSSIRDKLQFTLESYDEGTIFFLFYSYPNDLLQVAAAIELYKRDWRFHKEHKMWLTRIPGSRVEKADSFELGTYWIFNYKTWRREAQEMKIDYCKLEGRPSI</sequence>
<dbReference type="InterPro" id="IPR007282">
    <property type="entry name" value="NOT2/3/5_C"/>
</dbReference>
<evidence type="ECO:0000256" key="2">
    <source>
        <dbReference type="ARBA" id="ARBA00023015"/>
    </source>
</evidence>
<comment type="similarity">
    <text evidence="1">Belongs to the CNOT2/3/5 family.</text>
</comment>
<keyword evidence="2" id="KW-0805">Transcription regulation</keyword>
<dbReference type="AlphaFoldDB" id="A0A6G1S9N8"/>
<accession>A0A6G1S9N8</accession>
<proteinExistence type="inferred from homology"/>
<gene>
    <name evidence="5" type="primary">CNOT2_0</name>
    <name evidence="5" type="ORF">g.20098</name>
</gene>
<dbReference type="EMBL" id="GGYP01001869">
    <property type="protein sequence ID" value="MDE46640.1"/>
    <property type="molecule type" value="Transcribed_RNA"/>
</dbReference>
<feature type="domain" description="NOT2/NOT3/NOT5 C-terminal" evidence="4">
    <location>
        <begin position="57"/>
        <end position="179"/>
    </location>
</feature>
<dbReference type="InterPro" id="IPR038635">
    <property type="entry name" value="CCR4-NOT_su2/3/5_C_sf"/>
</dbReference>
<name>A0A6G1S9N8_9ACAR</name>
<dbReference type="InterPro" id="IPR040168">
    <property type="entry name" value="Not2/3/5"/>
</dbReference>
<reference evidence="5" key="1">
    <citation type="submission" date="2018-10" db="EMBL/GenBank/DDBJ databases">
        <title>Transcriptome assembly of Aceria tosichella (Wheat curl mite) Type 2.</title>
        <authorList>
            <person name="Scully E.D."/>
            <person name="Geib S.M."/>
            <person name="Palmer N.A."/>
            <person name="Gupta A.K."/>
            <person name="Sarath G."/>
            <person name="Tatineni S."/>
        </authorList>
    </citation>
    <scope>NUCLEOTIDE SEQUENCE</scope>
    <source>
        <strain evidence="5">LincolnNE</strain>
    </source>
</reference>
<dbReference type="GO" id="GO:0006355">
    <property type="term" value="P:regulation of DNA-templated transcription"/>
    <property type="evidence" value="ECO:0007669"/>
    <property type="project" value="InterPro"/>
</dbReference>
<evidence type="ECO:0000313" key="5">
    <source>
        <dbReference type="EMBL" id="MDE46640.1"/>
    </source>
</evidence>